<proteinExistence type="predicted"/>
<feature type="domain" description="Morc S5" evidence="4">
    <location>
        <begin position="2"/>
        <end position="87"/>
    </location>
</feature>
<evidence type="ECO:0000256" key="1">
    <source>
        <dbReference type="ARBA" id="ARBA00022763"/>
    </source>
</evidence>
<feature type="region of interest" description="Disordered" evidence="3">
    <location>
        <begin position="129"/>
        <end position="162"/>
    </location>
</feature>
<dbReference type="Pfam" id="PF17942">
    <property type="entry name" value="Morc6_S5"/>
    <property type="match status" value="1"/>
</dbReference>
<dbReference type="AlphaFoldDB" id="A0A7J6WEJ4"/>
<protein>
    <submittedName>
        <fullName evidence="5">Microrchidia-like protein</fullName>
    </submittedName>
</protein>
<dbReference type="EMBL" id="JABWDY010017406">
    <property type="protein sequence ID" value="KAF5195373.1"/>
    <property type="molecule type" value="Genomic_DNA"/>
</dbReference>
<dbReference type="InterPro" id="IPR041006">
    <property type="entry name" value="Morc_S5"/>
</dbReference>
<evidence type="ECO:0000256" key="2">
    <source>
        <dbReference type="ARBA" id="ARBA00023204"/>
    </source>
</evidence>
<gene>
    <name evidence="5" type="ORF">FRX31_015040</name>
</gene>
<comment type="caution">
    <text evidence="5">The sequence shown here is derived from an EMBL/GenBank/DDBJ whole genome shotgun (WGS) entry which is preliminary data.</text>
</comment>
<sequence>MSVDITMEFVKDAKSHIDIQGFNVYHKNRLIKPFWRVWHAAGSDGRGVIGVLEANFVEPAHDQQGFENTIVLQRLEKKLMKLQHEYWYALVVLLLDDIYKDFHALISSFLCIITSRNGQCQEIGYAPRRKRGLNTNKQPELQDKDSSSESSSGKTPRKTMKLDSLYGKRPVSTLLPRSAPADWILNCSLQLNFLMGIGGIGNEENPWSVDEDRGQQPA</sequence>
<dbReference type="Proteomes" id="UP000554482">
    <property type="component" value="Unassembled WGS sequence"/>
</dbReference>
<dbReference type="GO" id="GO:0005634">
    <property type="term" value="C:nucleus"/>
    <property type="evidence" value="ECO:0007669"/>
    <property type="project" value="TreeGrafter"/>
</dbReference>
<accession>A0A7J6WEJ4</accession>
<dbReference type="PANTHER" id="PTHR23336">
    <property type="entry name" value="ZINC FINGER CW-TYPE COILED-COIL DOMAIN PROTEIN 3"/>
    <property type="match status" value="1"/>
</dbReference>
<organism evidence="5 6">
    <name type="scientific">Thalictrum thalictroides</name>
    <name type="common">Rue-anemone</name>
    <name type="synonym">Anemone thalictroides</name>
    <dbReference type="NCBI Taxonomy" id="46969"/>
    <lineage>
        <taxon>Eukaryota</taxon>
        <taxon>Viridiplantae</taxon>
        <taxon>Streptophyta</taxon>
        <taxon>Embryophyta</taxon>
        <taxon>Tracheophyta</taxon>
        <taxon>Spermatophyta</taxon>
        <taxon>Magnoliopsida</taxon>
        <taxon>Ranunculales</taxon>
        <taxon>Ranunculaceae</taxon>
        <taxon>Thalictroideae</taxon>
        <taxon>Thalictrum</taxon>
    </lineage>
</organism>
<evidence type="ECO:0000256" key="3">
    <source>
        <dbReference type="SAM" id="MobiDB-lite"/>
    </source>
</evidence>
<evidence type="ECO:0000259" key="4">
    <source>
        <dbReference type="Pfam" id="PF17942"/>
    </source>
</evidence>
<dbReference type="GO" id="GO:0006281">
    <property type="term" value="P:DNA repair"/>
    <property type="evidence" value="ECO:0007669"/>
    <property type="project" value="UniProtKB-KW"/>
</dbReference>
<evidence type="ECO:0000313" key="5">
    <source>
        <dbReference type="EMBL" id="KAF5195373.1"/>
    </source>
</evidence>
<dbReference type="InterPro" id="IPR045261">
    <property type="entry name" value="MORC_ATPase"/>
</dbReference>
<reference evidence="5 6" key="1">
    <citation type="submission" date="2020-06" db="EMBL/GenBank/DDBJ databases">
        <title>Transcriptomic and genomic resources for Thalictrum thalictroides and T. hernandezii: Facilitating candidate gene discovery in an emerging model plant lineage.</title>
        <authorList>
            <person name="Arias T."/>
            <person name="Riano-Pachon D.M."/>
            <person name="Di Stilio V.S."/>
        </authorList>
    </citation>
    <scope>NUCLEOTIDE SEQUENCE [LARGE SCALE GENOMIC DNA]</scope>
    <source>
        <strain evidence="6">cv. WT478/WT964</strain>
        <tissue evidence="5">Leaves</tissue>
    </source>
</reference>
<dbReference type="GO" id="GO:0016887">
    <property type="term" value="F:ATP hydrolysis activity"/>
    <property type="evidence" value="ECO:0007669"/>
    <property type="project" value="InterPro"/>
</dbReference>
<keyword evidence="2" id="KW-0234">DNA repair</keyword>
<name>A0A7J6WEJ4_THATH</name>
<keyword evidence="6" id="KW-1185">Reference proteome</keyword>
<dbReference type="PANTHER" id="PTHR23336:SF80">
    <property type="entry name" value="PROTEIN MICRORCHIDIA 7-LIKE"/>
    <property type="match status" value="1"/>
</dbReference>
<dbReference type="OrthoDB" id="1746142at2759"/>
<evidence type="ECO:0000313" key="6">
    <source>
        <dbReference type="Proteomes" id="UP000554482"/>
    </source>
</evidence>
<keyword evidence="1" id="KW-0227">DNA damage</keyword>